<feature type="compositionally biased region" description="Basic residues" evidence="1">
    <location>
        <begin position="86"/>
        <end position="104"/>
    </location>
</feature>
<evidence type="ECO:0000313" key="2">
    <source>
        <dbReference type="EMBL" id="GER51657.1"/>
    </source>
</evidence>
<name>A0A5A7R4K2_STRAF</name>
<sequence>FIPIPNLSATQLSLFFFFTSNSSFQISRSHLASPHLAYLLRHNENDYITTPYSRTVQACSELAGQISQDGLAVHLSRARRDDARGRHQRGRHHQLHRVRQHPRF</sequence>
<organism evidence="2 3">
    <name type="scientific">Striga asiatica</name>
    <name type="common">Asiatic witchweed</name>
    <name type="synonym">Buchnera asiatica</name>
    <dbReference type="NCBI Taxonomy" id="4170"/>
    <lineage>
        <taxon>Eukaryota</taxon>
        <taxon>Viridiplantae</taxon>
        <taxon>Streptophyta</taxon>
        <taxon>Embryophyta</taxon>
        <taxon>Tracheophyta</taxon>
        <taxon>Spermatophyta</taxon>
        <taxon>Magnoliopsida</taxon>
        <taxon>eudicotyledons</taxon>
        <taxon>Gunneridae</taxon>
        <taxon>Pentapetalae</taxon>
        <taxon>asterids</taxon>
        <taxon>lamiids</taxon>
        <taxon>Lamiales</taxon>
        <taxon>Orobanchaceae</taxon>
        <taxon>Buchnereae</taxon>
        <taxon>Striga</taxon>
    </lineage>
</organism>
<proteinExistence type="predicted"/>
<keyword evidence="3" id="KW-1185">Reference proteome</keyword>
<protein>
    <submittedName>
        <fullName evidence="2">Ferredoxin</fullName>
    </submittedName>
</protein>
<feature type="non-terminal residue" evidence="2">
    <location>
        <position position="1"/>
    </location>
</feature>
<dbReference type="Proteomes" id="UP000325081">
    <property type="component" value="Unassembled WGS sequence"/>
</dbReference>
<gene>
    <name evidence="2" type="ORF">STAS_29057</name>
</gene>
<feature type="region of interest" description="Disordered" evidence="1">
    <location>
        <begin position="79"/>
        <end position="104"/>
    </location>
</feature>
<dbReference type="AlphaFoldDB" id="A0A5A7R4K2"/>
<accession>A0A5A7R4K2</accession>
<reference evidence="3" key="1">
    <citation type="journal article" date="2019" name="Curr. Biol.">
        <title>Genome Sequence of Striga asiatica Provides Insight into the Evolution of Plant Parasitism.</title>
        <authorList>
            <person name="Yoshida S."/>
            <person name="Kim S."/>
            <person name="Wafula E.K."/>
            <person name="Tanskanen J."/>
            <person name="Kim Y.M."/>
            <person name="Honaas L."/>
            <person name="Yang Z."/>
            <person name="Spallek T."/>
            <person name="Conn C.E."/>
            <person name="Ichihashi Y."/>
            <person name="Cheong K."/>
            <person name="Cui S."/>
            <person name="Der J.P."/>
            <person name="Gundlach H."/>
            <person name="Jiao Y."/>
            <person name="Hori C."/>
            <person name="Ishida J.K."/>
            <person name="Kasahara H."/>
            <person name="Kiba T."/>
            <person name="Kim M.S."/>
            <person name="Koo N."/>
            <person name="Laohavisit A."/>
            <person name="Lee Y.H."/>
            <person name="Lumba S."/>
            <person name="McCourt P."/>
            <person name="Mortimer J.C."/>
            <person name="Mutuku J.M."/>
            <person name="Nomura T."/>
            <person name="Sasaki-Sekimoto Y."/>
            <person name="Seto Y."/>
            <person name="Wang Y."/>
            <person name="Wakatake T."/>
            <person name="Sakakibara H."/>
            <person name="Demura T."/>
            <person name="Yamaguchi S."/>
            <person name="Yoneyama K."/>
            <person name="Manabe R.I."/>
            <person name="Nelson D.C."/>
            <person name="Schulman A.H."/>
            <person name="Timko M.P."/>
            <person name="dePamphilis C.W."/>
            <person name="Choi D."/>
            <person name="Shirasu K."/>
        </authorList>
    </citation>
    <scope>NUCLEOTIDE SEQUENCE [LARGE SCALE GENOMIC DNA]</scope>
    <source>
        <strain evidence="3">cv. UVA1</strain>
    </source>
</reference>
<dbReference type="EMBL" id="BKCP01009848">
    <property type="protein sequence ID" value="GER51657.1"/>
    <property type="molecule type" value="Genomic_DNA"/>
</dbReference>
<evidence type="ECO:0000313" key="3">
    <source>
        <dbReference type="Proteomes" id="UP000325081"/>
    </source>
</evidence>
<comment type="caution">
    <text evidence="2">The sequence shown here is derived from an EMBL/GenBank/DDBJ whole genome shotgun (WGS) entry which is preliminary data.</text>
</comment>
<evidence type="ECO:0000256" key="1">
    <source>
        <dbReference type="SAM" id="MobiDB-lite"/>
    </source>
</evidence>